<sequence length="456" mass="49887">MPTEDLRAFLLRQPLAALADLLVEFANDHPEVDKRLQRLQLSDSPNKLAAMFKRTLAGWRRSTKYHDYKSVREFAAKLEIWLDQVARELAPKDPALALDLFEAFIETDAAFFENADDSGGDVGDAVRKACRYWLQTSAQCEAPESALGGRLVKLATADGYGAREGLFREAHLLLSEPAMREILAQLEAKMAVLVARHRGAGQVPYEVISVSASMSLIGDALKDPDVKARAILSYRPEPNAMQKEAIAQGYLTANRAEDAMKWLQGDWGHLDDRRQRLLAQAHSQLGNGELSHPLRQALFEKSPSVDALHLWLDGLPPAQQVAAMGHAGEVALALPNPGLAAQLLIELHREADAEAVLVDKAAAIDGADYFMLPTLAKTLAAGGRSKGASAIYRALTLNILERANARAYGHAARYVEHLALMAATDLAPLSSHEDFMAALRSKHARKTAFWSLLNKA</sequence>
<dbReference type="InterPro" id="IPR049245">
    <property type="entry name" value="DUF6880"/>
</dbReference>
<reference evidence="1 2" key="1">
    <citation type="submission" date="2024-09" db="EMBL/GenBank/DDBJ databases">
        <title>Novel species of the genus Pelomonas and Roseateles isolated from streams.</title>
        <authorList>
            <person name="Lu H."/>
        </authorList>
    </citation>
    <scope>NUCLEOTIDE SEQUENCE [LARGE SCALE GENOMIC DNA]</scope>
    <source>
        <strain evidence="1 2">BYS96W</strain>
    </source>
</reference>
<accession>A0ABW7G9K8</accession>
<dbReference type="EMBL" id="JBIGIA010000014">
    <property type="protein sequence ID" value="MFG6458646.1"/>
    <property type="molecule type" value="Genomic_DNA"/>
</dbReference>
<dbReference type="Pfam" id="PF21810">
    <property type="entry name" value="DUF6880"/>
    <property type="match status" value="1"/>
</dbReference>
<dbReference type="Proteomes" id="UP001606305">
    <property type="component" value="Unassembled WGS sequence"/>
</dbReference>
<organism evidence="1 2">
    <name type="scientific">Pelomonas nitida</name>
    <dbReference type="NCBI Taxonomy" id="3299027"/>
    <lineage>
        <taxon>Bacteria</taxon>
        <taxon>Pseudomonadati</taxon>
        <taxon>Pseudomonadota</taxon>
        <taxon>Betaproteobacteria</taxon>
        <taxon>Burkholderiales</taxon>
        <taxon>Sphaerotilaceae</taxon>
        <taxon>Roseateles</taxon>
    </lineage>
</organism>
<name>A0ABW7G9K8_9BURK</name>
<protein>
    <submittedName>
        <fullName evidence="1">DUF6880 family protein</fullName>
    </submittedName>
</protein>
<evidence type="ECO:0000313" key="1">
    <source>
        <dbReference type="EMBL" id="MFG6458646.1"/>
    </source>
</evidence>
<gene>
    <name evidence="1" type="ORF">ACG00X_17530</name>
</gene>
<evidence type="ECO:0000313" key="2">
    <source>
        <dbReference type="Proteomes" id="UP001606305"/>
    </source>
</evidence>
<keyword evidence="2" id="KW-1185">Reference proteome</keyword>
<proteinExistence type="predicted"/>
<dbReference type="RefSeq" id="WP_394489827.1">
    <property type="nucleotide sequence ID" value="NZ_JBIGIA010000014.1"/>
</dbReference>
<comment type="caution">
    <text evidence="1">The sequence shown here is derived from an EMBL/GenBank/DDBJ whole genome shotgun (WGS) entry which is preliminary data.</text>
</comment>